<evidence type="ECO:0000256" key="4">
    <source>
        <dbReference type="ARBA" id="ARBA00022679"/>
    </source>
</evidence>
<organism evidence="7">
    <name type="scientific">candidate division WOR-3 bacterium</name>
    <dbReference type="NCBI Taxonomy" id="2052148"/>
    <lineage>
        <taxon>Bacteria</taxon>
        <taxon>Bacteria division WOR-3</taxon>
    </lineage>
</organism>
<dbReference type="CDD" id="cd00609">
    <property type="entry name" value="AAT_like"/>
    <property type="match status" value="1"/>
</dbReference>
<reference evidence="7" key="1">
    <citation type="journal article" date="2020" name="mSystems">
        <title>Genome- and Community-Level Interaction Insights into Carbon Utilization and Element Cycling Functions of Hydrothermarchaeota in Hydrothermal Sediment.</title>
        <authorList>
            <person name="Zhou Z."/>
            <person name="Liu Y."/>
            <person name="Xu W."/>
            <person name="Pan J."/>
            <person name="Luo Z.H."/>
            <person name="Li M."/>
        </authorList>
    </citation>
    <scope>NUCLEOTIDE SEQUENCE [LARGE SCALE GENOMIC DNA]</scope>
    <source>
        <strain evidence="7">SpSt-69</strain>
    </source>
</reference>
<evidence type="ECO:0000256" key="2">
    <source>
        <dbReference type="ARBA" id="ARBA00007441"/>
    </source>
</evidence>
<dbReference type="GO" id="GO:0008483">
    <property type="term" value="F:transaminase activity"/>
    <property type="evidence" value="ECO:0007669"/>
    <property type="project" value="UniProtKB-KW"/>
</dbReference>
<keyword evidence="4 7" id="KW-0808">Transferase</keyword>
<accession>A0A7V3ZWM8</accession>
<sequence length="401" mass="45267">MLKNNELVQAKIIKRIEESASFAVLGKAKELEKKGEKVIHLEIGEPDFNPPEPSINALIESLKRGETHYTTAQGIIELRKAIAEYEKNFRGIKIEPEQIVITPGAKPMILFALLAAVNPGEKVLYPDPGYLSYKSLISFIGAIPVPYRLDKSRNFAIDFEDLKAKIDRKTTCIIINTPSNPTGMIHTPEELTEIVKIANEHDLLIISDEVYSRIYFEGEKHHSILNYSNNHHNIILIDAFSKTYAMTGFRLGYGVVPKELVGAVVKLIQNSFSCVPEFIQRAGIVALKEGEEFITSMVNQFQERRDKIYSILKDVEGIQITKPKGAFYFFPEIKINIDSTEYARYLLENYKVALLPGDAFGKNGKNHVRISFANSLDNLIEAANRIADSLEKLRKERGLRV</sequence>
<dbReference type="EMBL" id="DTDJ01000014">
    <property type="protein sequence ID" value="HGL17047.1"/>
    <property type="molecule type" value="Genomic_DNA"/>
</dbReference>
<evidence type="ECO:0000256" key="1">
    <source>
        <dbReference type="ARBA" id="ARBA00001933"/>
    </source>
</evidence>
<proteinExistence type="inferred from homology"/>
<feature type="domain" description="Aminotransferase class I/classII large" evidence="6">
    <location>
        <begin position="37"/>
        <end position="385"/>
    </location>
</feature>
<dbReference type="InterPro" id="IPR015424">
    <property type="entry name" value="PyrdxlP-dep_Trfase"/>
</dbReference>
<evidence type="ECO:0000313" key="7">
    <source>
        <dbReference type="EMBL" id="HGL17047.1"/>
    </source>
</evidence>
<dbReference type="Pfam" id="PF00155">
    <property type="entry name" value="Aminotran_1_2"/>
    <property type="match status" value="1"/>
</dbReference>
<evidence type="ECO:0000256" key="5">
    <source>
        <dbReference type="ARBA" id="ARBA00022898"/>
    </source>
</evidence>
<dbReference type="InterPro" id="IPR050596">
    <property type="entry name" value="AspAT/PAT-like"/>
</dbReference>
<dbReference type="AlphaFoldDB" id="A0A7V3ZWM8"/>
<comment type="similarity">
    <text evidence="2">Belongs to the class-I pyridoxal-phosphate-dependent aminotransferase family.</text>
</comment>
<dbReference type="InterPro" id="IPR004839">
    <property type="entry name" value="Aminotransferase_I/II_large"/>
</dbReference>
<dbReference type="Gene3D" id="3.40.640.10">
    <property type="entry name" value="Type I PLP-dependent aspartate aminotransferase-like (Major domain)"/>
    <property type="match status" value="1"/>
</dbReference>
<evidence type="ECO:0000259" key="6">
    <source>
        <dbReference type="Pfam" id="PF00155"/>
    </source>
</evidence>
<dbReference type="InterPro" id="IPR015422">
    <property type="entry name" value="PyrdxlP-dep_Trfase_small"/>
</dbReference>
<evidence type="ECO:0000256" key="3">
    <source>
        <dbReference type="ARBA" id="ARBA00022576"/>
    </source>
</evidence>
<comment type="cofactor">
    <cofactor evidence="1">
        <name>pyridoxal 5'-phosphate</name>
        <dbReference type="ChEBI" id="CHEBI:597326"/>
    </cofactor>
</comment>
<comment type="caution">
    <text evidence="7">The sequence shown here is derived from an EMBL/GenBank/DDBJ whole genome shotgun (WGS) entry which is preliminary data.</text>
</comment>
<keyword evidence="5" id="KW-0663">Pyridoxal phosphate</keyword>
<dbReference type="PANTHER" id="PTHR46383">
    <property type="entry name" value="ASPARTATE AMINOTRANSFERASE"/>
    <property type="match status" value="1"/>
</dbReference>
<dbReference type="PANTHER" id="PTHR46383:SF1">
    <property type="entry name" value="ASPARTATE AMINOTRANSFERASE"/>
    <property type="match status" value="1"/>
</dbReference>
<name>A0A7V3ZWM8_UNCW3</name>
<dbReference type="GO" id="GO:0030170">
    <property type="term" value="F:pyridoxal phosphate binding"/>
    <property type="evidence" value="ECO:0007669"/>
    <property type="project" value="InterPro"/>
</dbReference>
<dbReference type="SUPFAM" id="SSF53383">
    <property type="entry name" value="PLP-dependent transferases"/>
    <property type="match status" value="1"/>
</dbReference>
<dbReference type="Gene3D" id="3.90.1150.10">
    <property type="entry name" value="Aspartate Aminotransferase, domain 1"/>
    <property type="match status" value="1"/>
</dbReference>
<dbReference type="InterPro" id="IPR015421">
    <property type="entry name" value="PyrdxlP-dep_Trfase_major"/>
</dbReference>
<gene>
    <name evidence="7" type="ORF">ENU66_01715</name>
</gene>
<protein>
    <submittedName>
        <fullName evidence="7">Pyridoxal phosphate-dependent aminotransferase</fullName>
    </submittedName>
</protein>
<keyword evidence="3 7" id="KW-0032">Aminotransferase</keyword>
<dbReference type="GO" id="GO:0006520">
    <property type="term" value="P:amino acid metabolic process"/>
    <property type="evidence" value="ECO:0007669"/>
    <property type="project" value="InterPro"/>
</dbReference>